<feature type="binding site" evidence="8">
    <location>
        <position position="356"/>
    </location>
    <ligand>
        <name>Zn(2+)</name>
        <dbReference type="ChEBI" id="CHEBI:29105"/>
        <label>3</label>
    </ligand>
</feature>
<evidence type="ECO:0000256" key="7">
    <source>
        <dbReference type="ARBA" id="ARBA00022833"/>
    </source>
</evidence>
<name>Q22RC8_TETTS</name>
<dbReference type="HOGENOM" id="CLU_015857_2_1_1"/>
<dbReference type="InterPro" id="IPR000994">
    <property type="entry name" value="Pept_M24"/>
</dbReference>
<sequence length="386" mass="43479">MDVKDTTTTEKTTEDKPKSQVLQSCSTIGCGKPASMHCPTCLKLGLAPSYFCSQDCFKTFWPIHKLFHKKQEEQAVAKSKFNYTGTLRPGKISPRLYVPEHIKKPDYATSGIPNDEINSKFTNKVIEVKSFEDIEKMRKVSLLGRQALDLGHSLVRPGITTDEIDKAVHQFIIENDAYPSPLNYHNFPKSICTSVNEVICHGIPDDRPLEEGDIVNLDISLYKFGYHTDLNETYHVGKVAESSAYLVEHSYRCLEEAIKICKPGTMYRDVGNIIGKYIHERGLEINRTYCGHGIGNLFHIMPTIPHYPKNKAPNFMKVGHVFTIEPMINQGTHQDVLWPDDWTAVTADGQRSSQFEHTLVITEGGYEILTSRLSTSPALDFNVGIL</sequence>
<dbReference type="PANTHER" id="PTHR43330:SF7">
    <property type="entry name" value="METHIONINE AMINOPEPTIDASE 1"/>
    <property type="match status" value="1"/>
</dbReference>
<dbReference type="SUPFAM" id="SSF55920">
    <property type="entry name" value="Creatinase/aminopeptidase"/>
    <property type="match status" value="1"/>
</dbReference>
<comment type="function">
    <text evidence="8 10">Cotranslationally removes the N-terminal methionine from nascent proteins. The N-terminal methionine is often cleaved when the second residue in the primary sequence is small and uncharged (Met-Ala-, Cys, Gly, Pro, Ser, Thr, or Val).</text>
</comment>
<feature type="binding site" evidence="8">
    <location>
        <position position="299"/>
    </location>
    <ligand>
        <name>a protein</name>
        <dbReference type="ChEBI" id="CHEBI:16541"/>
    </ligand>
    <ligandPart>
        <name>N-terminal L-methionine residue</name>
        <dbReference type="ChEBI" id="CHEBI:64731"/>
    </ligandPart>
</feature>
<dbReference type="Gene3D" id="3.90.230.10">
    <property type="entry name" value="Creatinase/methionine aminopeptidase superfamily"/>
    <property type="match status" value="1"/>
</dbReference>
<evidence type="ECO:0000313" key="12">
    <source>
        <dbReference type="EMBL" id="EAR88194.1"/>
    </source>
</evidence>
<keyword evidence="6 8" id="KW-0378">Hydrolase</keyword>
<dbReference type="Pfam" id="PF15801">
    <property type="entry name" value="zf-C6H2"/>
    <property type="match status" value="1"/>
</dbReference>
<comment type="subunit">
    <text evidence="8">Associates with the 60S ribosomal subunit of the 80S translational complex.</text>
</comment>
<organism evidence="12 13">
    <name type="scientific">Tetrahymena thermophila (strain SB210)</name>
    <dbReference type="NCBI Taxonomy" id="312017"/>
    <lineage>
        <taxon>Eukaryota</taxon>
        <taxon>Sar</taxon>
        <taxon>Alveolata</taxon>
        <taxon>Ciliophora</taxon>
        <taxon>Intramacronucleata</taxon>
        <taxon>Oligohymenophorea</taxon>
        <taxon>Hymenostomatida</taxon>
        <taxon>Tetrahymenina</taxon>
        <taxon>Tetrahymenidae</taxon>
        <taxon>Tetrahymena</taxon>
    </lineage>
</organism>
<dbReference type="EMBL" id="GG662845">
    <property type="protein sequence ID" value="EAR88194.1"/>
    <property type="molecule type" value="Genomic_DNA"/>
</dbReference>
<keyword evidence="13" id="KW-1185">Reference proteome</keyword>
<evidence type="ECO:0000256" key="8">
    <source>
        <dbReference type="HAMAP-Rule" id="MF_03174"/>
    </source>
</evidence>
<feature type="binding site" evidence="8">
    <location>
        <position position="218"/>
    </location>
    <ligand>
        <name>Zn(2+)</name>
        <dbReference type="ChEBI" id="CHEBI:29105"/>
        <label>3</label>
    </ligand>
</feature>
<dbReference type="InParanoid" id="Q22RC8"/>
<keyword evidence="4 8" id="KW-0479">Metal-binding</keyword>
<evidence type="ECO:0000256" key="1">
    <source>
        <dbReference type="ARBA" id="ARBA00022438"/>
    </source>
</evidence>
<comment type="cofactor">
    <cofactor evidence="8">
        <name>Zn(2+)</name>
        <dbReference type="ChEBI" id="CHEBI:29105"/>
    </cofactor>
    <cofactor evidence="8">
        <name>Co(2+)</name>
        <dbReference type="ChEBI" id="CHEBI:48828"/>
    </cofactor>
    <cofactor evidence="8">
        <name>Mn(2+)</name>
        <dbReference type="ChEBI" id="CHEBI:29035"/>
    </cofactor>
    <cofactor evidence="8">
        <name>Fe(2+)</name>
        <dbReference type="ChEBI" id="CHEBI:29033"/>
    </cofactor>
    <text evidence="8">Binds 2 divalent metal cations per subunit. Has a high-affinity and a low affinity metal-binding site. The true nature of the physiological cofactor is under debate. The enzyme is active with zinc, cobalt, manganese or divalent iron ions. Has high activity with zinc; zinc cofactor is transferred into the active site region by the ZNG1 zinc chaperone.</text>
</comment>
<dbReference type="InterPro" id="IPR001714">
    <property type="entry name" value="Pept_M24_MAP"/>
</dbReference>
<keyword evidence="5 9" id="KW-0863">Zinc-finger</keyword>
<dbReference type="Gene3D" id="6.10.140.2220">
    <property type="match status" value="1"/>
</dbReference>
<dbReference type="RefSeq" id="XP_001008439.1">
    <property type="nucleotide sequence ID" value="XM_001008439.1"/>
</dbReference>
<dbReference type="PROSITE" id="PS00680">
    <property type="entry name" value="MAP_1"/>
    <property type="match status" value="1"/>
</dbReference>
<dbReference type="GO" id="GO:0004239">
    <property type="term" value="F:initiator methionyl aminopeptidase activity"/>
    <property type="evidence" value="ECO:0007669"/>
    <property type="project" value="UniProtKB-UniRule"/>
</dbReference>
<feature type="binding site" evidence="8">
    <location>
        <position position="201"/>
    </location>
    <ligand>
        <name>a protein</name>
        <dbReference type="ChEBI" id="CHEBI:16541"/>
    </ligand>
    <ligandPart>
        <name>N-terminal L-methionine residue</name>
        <dbReference type="ChEBI" id="CHEBI:64731"/>
    </ligandPart>
</feature>
<accession>Q22RC8</accession>
<protein>
    <recommendedName>
        <fullName evidence="10">Methionine aminopeptidase</fullName>
        <ecNumber evidence="10">3.4.11.18</ecNumber>
    </recommendedName>
</protein>
<dbReference type="PRINTS" id="PR00599">
    <property type="entry name" value="MAPEPTIDASE"/>
</dbReference>
<dbReference type="EC" id="3.4.11.18" evidence="10"/>
<dbReference type="STRING" id="312017.Q22RC8"/>
<dbReference type="KEGG" id="tet:TTHERM_00016600"/>
<comment type="similarity">
    <text evidence="8 9">Belongs to the peptidase M24A family. Methionine aminopeptidase type 1 subfamily.</text>
</comment>
<dbReference type="OrthoDB" id="3209743at2759"/>
<evidence type="ECO:0000313" key="13">
    <source>
        <dbReference type="Proteomes" id="UP000009168"/>
    </source>
</evidence>
<dbReference type="PANTHER" id="PTHR43330">
    <property type="entry name" value="METHIONINE AMINOPEPTIDASE"/>
    <property type="match status" value="1"/>
</dbReference>
<dbReference type="PROSITE" id="PS51257">
    <property type="entry name" value="PROKAR_LIPOPROTEIN"/>
    <property type="match status" value="1"/>
</dbReference>
<evidence type="ECO:0000259" key="11">
    <source>
        <dbReference type="PROSITE" id="PS52013"/>
    </source>
</evidence>
<dbReference type="HAMAP" id="MF_01974">
    <property type="entry name" value="MetAP_1"/>
    <property type="match status" value="1"/>
</dbReference>
<keyword evidence="7" id="KW-0862">Zinc</keyword>
<dbReference type="eggNOG" id="KOG2738">
    <property type="taxonomic scope" value="Eukaryota"/>
</dbReference>
<gene>
    <name evidence="12" type="ORF">TTHERM_00016600</name>
</gene>
<dbReference type="GO" id="GO:0008270">
    <property type="term" value="F:zinc ion binding"/>
    <property type="evidence" value="ECO:0007669"/>
    <property type="project" value="UniProtKB-KW"/>
</dbReference>
<feature type="binding site" evidence="8">
    <location>
        <position position="229"/>
    </location>
    <ligand>
        <name>Zn(2+)</name>
        <dbReference type="ChEBI" id="CHEBI:29105"/>
        <label>4</label>
        <note>catalytic</note>
    </ligand>
</feature>
<dbReference type="AlphaFoldDB" id="Q22RC8"/>
<comment type="cofactor">
    <cofactor evidence="10">
        <name>Co(2+)</name>
        <dbReference type="ChEBI" id="CHEBI:48828"/>
    </cofactor>
    <cofactor evidence="10">
        <name>Zn(2+)</name>
        <dbReference type="ChEBI" id="CHEBI:29105"/>
    </cofactor>
    <cofactor evidence="10">
        <name>Mn(2+)</name>
        <dbReference type="ChEBI" id="CHEBI:29035"/>
    </cofactor>
    <cofactor evidence="10">
        <name>Fe(2+)</name>
        <dbReference type="ChEBI" id="CHEBI:29033"/>
    </cofactor>
    <text evidence="10">Binds 2 divalent metal cations per subunit. Has a high-affinity and a low affinity metal-binding site. The true nature of the physiological cofactor is under debate. The enzyme is active with cobalt, zinc, manganese or divalent iron ions.</text>
</comment>
<feature type="binding site" evidence="8">
    <location>
        <position position="356"/>
    </location>
    <ligand>
        <name>Zn(2+)</name>
        <dbReference type="ChEBI" id="CHEBI:29105"/>
        <label>4</label>
        <note>catalytic</note>
    </ligand>
</feature>
<feature type="domain" description="C6H2-type" evidence="11">
    <location>
        <begin position="22"/>
        <end position="75"/>
    </location>
</feature>
<dbReference type="GO" id="GO:0070006">
    <property type="term" value="F:metalloaminopeptidase activity"/>
    <property type="evidence" value="ECO:0007669"/>
    <property type="project" value="UniProtKB-UniRule"/>
</dbReference>
<dbReference type="GO" id="GO:0005829">
    <property type="term" value="C:cytosol"/>
    <property type="evidence" value="ECO:0007669"/>
    <property type="project" value="TreeGrafter"/>
</dbReference>
<dbReference type="Pfam" id="PF00557">
    <property type="entry name" value="Peptidase_M24"/>
    <property type="match status" value="1"/>
</dbReference>
<evidence type="ECO:0000256" key="5">
    <source>
        <dbReference type="ARBA" id="ARBA00022771"/>
    </source>
</evidence>
<feature type="binding site" evidence="8">
    <location>
        <position position="229"/>
    </location>
    <ligand>
        <name>Zn(2+)</name>
        <dbReference type="ChEBI" id="CHEBI:29105"/>
        <label>3</label>
    </ligand>
</feature>
<feature type="binding site" evidence="8">
    <location>
        <position position="292"/>
    </location>
    <ligand>
        <name>Zn(2+)</name>
        <dbReference type="ChEBI" id="CHEBI:29105"/>
        <label>4</label>
        <note>catalytic</note>
    </ligand>
</feature>
<comment type="subcellular location">
    <subcellularLocation>
        <location evidence="8">Cytoplasm</location>
    </subcellularLocation>
</comment>
<dbReference type="CDD" id="cd01086">
    <property type="entry name" value="MetAP1"/>
    <property type="match status" value="1"/>
</dbReference>
<dbReference type="Proteomes" id="UP000009168">
    <property type="component" value="Unassembled WGS sequence"/>
</dbReference>
<keyword evidence="3 8" id="KW-0645">Protease</keyword>
<proteinExistence type="inferred from homology"/>
<keyword evidence="2 8" id="KW-0963">Cytoplasm</keyword>
<dbReference type="PROSITE" id="PS52013">
    <property type="entry name" value="ZF_C6H2"/>
    <property type="match status" value="1"/>
</dbReference>
<evidence type="ECO:0000256" key="4">
    <source>
        <dbReference type="ARBA" id="ARBA00022723"/>
    </source>
</evidence>
<feature type="binding site" evidence="8">
    <location>
        <position position="325"/>
    </location>
    <ligand>
        <name>Zn(2+)</name>
        <dbReference type="ChEBI" id="CHEBI:29105"/>
        <label>4</label>
        <note>catalytic</note>
    </ligand>
</feature>
<keyword evidence="1 8" id="KW-0031">Aminopeptidase</keyword>
<evidence type="ECO:0000256" key="9">
    <source>
        <dbReference type="PROSITE-ProRule" id="PRU01357"/>
    </source>
</evidence>
<dbReference type="OMA" id="INQGTHQ"/>
<comment type="catalytic activity">
    <reaction evidence="8 10">
        <text>Release of N-terminal amino acids, preferentially methionine, from peptides and arylamides.</text>
        <dbReference type="EC" id="3.4.11.18"/>
    </reaction>
</comment>
<evidence type="ECO:0000256" key="2">
    <source>
        <dbReference type="ARBA" id="ARBA00022490"/>
    </source>
</evidence>
<dbReference type="MEROPS" id="M24.017"/>
<dbReference type="NCBIfam" id="TIGR00500">
    <property type="entry name" value="met_pdase_I"/>
    <property type="match status" value="1"/>
</dbReference>
<reference evidence="13" key="1">
    <citation type="journal article" date="2006" name="PLoS Biol.">
        <title>Macronuclear genome sequence of the ciliate Tetrahymena thermophila, a model eukaryote.</title>
        <authorList>
            <person name="Eisen J.A."/>
            <person name="Coyne R.S."/>
            <person name="Wu M."/>
            <person name="Wu D."/>
            <person name="Thiagarajan M."/>
            <person name="Wortman J.R."/>
            <person name="Badger J.H."/>
            <person name="Ren Q."/>
            <person name="Amedeo P."/>
            <person name="Jones K.M."/>
            <person name="Tallon L.J."/>
            <person name="Delcher A.L."/>
            <person name="Salzberg S.L."/>
            <person name="Silva J.C."/>
            <person name="Haas B.J."/>
            <person name="Majoros W.H."/>
            <person name="Farzad M."/>
            <person name="Carlton J.M."/>
            <person name="Smith R.K. Jr."/>
            <person name="Garg J."/>
            <person name="Pearlman R.E."/>
            <person name="Karrer K.M."/>
            <person name="Sun L."/>
            <person name="Manning G."/>
            <person name="Elde N.C."/>
            <person name="Turkewitz A.P."/>
            <person name="Asai D.J."/>
            <person name="Wilkes D.E."/>
            <person name="Wang Y."/>
            <person name="Cai H."/>
            <person name="Collins K."/>
            <person name="Stewart B.A."/>
            <person name="Lee S.R."/>
            <person name="Wilamowska K."/>
            <person name="Weinberg Z."/>
            <person name="Ruzzo W.L."/>
            <person name="Wloga D."/>
            <person name="Gaertig J."/>
            <person name="Frankel J."/>
            <person name="Tsao C.-C."/>
            <person name="Gorovsky M.A."/>
            <person name="Keeling P.J."/>
            <person name="Waller R.F."/>
            <person name="Patron N.J."/>
            <person name="Cherry J.M."/>
            <person name="Stover N.A."/>
            <person name="Krieger C.J."/>
            <person name="del Toro C."/>
            <person name="Ryder H.F."/>
            <person name="Williamson S.C."/>
            <person name="Barbeau R.A."/>
            <person name="Hamilton E.P."/>
            <person name="Orias E."/>
        </authorList>
    </citation>
    <scope>NUCLEOTIDE SEQUENCE [LARGE SCALE GENOMIC DNA]</scope>
    <source>
        <strain evidence="13">SB210</strain>
    </source>
</reference>
<dbReference type="InterPro" id="IPR002467">
    <property type="entry name" value="Pept_M24A_MAP1"/>
</dbReference>
<dbReference type="GeneID" id="7826888"/>
<evidence type="ECO:0000256" key="10">
    <source>
        <dbReference type="RuleBase" id="RU003653"/>
    </source>
</evidence>
<dbReference type="FunCoup" id="Q22RC8">
    <property type="interactions" value="613"/>
</dbReference>
<dbReference type="InterPro" id="IPR036005">
    <property type="entry name" value="Creatinase/aminopeptidase-like"/>
</dbReference>
<evidence type="ECO:0000256" key="6">
    <source>
        <dbReference type="ARBA" id="ARBA00022801"/>
    </source>
</evidence>
<dbReference type="GO" id="GO:0006508">
    <property type="term" value="P:proteolysis"/>
    <property type="evidence" value="ECO:0007669"/>
    <property type="project" value="UniProtKB-KW"/>
</dbReference>
<evidence type="ECO:0000256" key="3">
    <source>
        <dbReference type="ARBA" id="ARBA00022670"/>
    </source>
</evidence>
<dbReference type="InterPro" id="IPR031615">
    <property type="entry name" value="Zfn-C6H2"/>
</dbReference>